<proteinExistence type="predicted"/>
<organism evidence="2">
    <name type="scientific">Tunturiibacter psychrotolerans</name>
    <dbReference type="NCBI Taxonomy" id="3069686"/>
    <lineage>
        <taxon>Bacteria</taxon>
        <taxon>Pseudomonadati</taxon>
        <taxon>Acidobacteriota</taxon>
        <taxon>Terriglobia</taxon>
        <taxon>Terriglobales</taxon>
        <taxon>Acidobacteriaceae</taxon>
        <taxon>Tunturiibacter</taxon>
    </lineage>
</organism>
<feature type="region of interest" description="Disordered" evidence="1">
    <location>
        <begin position="534"/>
        <end position="565"/>
    </location>
</feature>
<protein>
    <submittedName>
        <fullName evidence="2">Uncharacterized protein</fullName>
    </submittedName>
</protein>
<gene>
    <name evidence="2" type="ORF">RBB77_20710</name>
</gene>
<dbReference type="EMBL" id="CP132942">
    <property type="protein sequence ID" value="XCB32817.1"/>
    <property type="molecule type" value="Genomic_DNA"/>
</dbReference>
<name>A0AAU7ZPF1_9BACT</name>
<accession>A0AAU7ZPF1</accession>
<dbReference type="AlphaFoldDB" id="A0AAU7ZPF1"/>
<sequence length="594" mass="62689">MNVRICLKVLCVLIAGCVSLPLYGTTWYVRPDGGTRYSTNVTNGQCDGKADAAPSGGKANQHCAFKDVRMLWQDGSYATGTKFPNWGWVIAGGDTVILRGSIGTGVSYRVGWDHASWSCEKNTCWGIAGDPYASGAPPPPSGTAAQHTRILGENYASCRSPSAKTQLHGGWATTNVLDLSGTSYVDVACLDITDFSACGRASQKLGCDSSQDFAQVGIRLSNKTTNLTLTDLHIHGLAGSGIAGPTGDGVVMDYIDILGNASAGWNADANDGITGKGSLLVQHYDISWNGCAEEYPIVHPLPYGDCTDQDHGGYGDGFGTATKDSDPPGWQVHFDKGTASYNTQDGLDALHIGGAGSSMTVTDSLAFSNMGQQLKVGGATATLIGNYIVGNCDAMSHAIPGTPPAYNAKLGLFCRAGDTAIDITMPEDRPAIFQRNIIYSNNHVALEVEYAGDPSPKAAIKYDDNIFIGFPNSEGNNPSPIYSNSDLKMLTNPGASFSNNVTFRPKSDWKCPATRLHETGGSCSDPHLKDETWHPYGYGDASPKAVDKSSSQPASETPNATSHASTVMKSLGAVVVVTGVWQAWRSLRGRATKA</sequence>
<evidence type="ECO:0000313" key="2">
    <source>
        <dbReference type="EMBL" id="XCB32817.1"/>
    </source>
</evidence>
<evidence type="ECO:0000256" key="1">
    <source>
        <dbReference type="SAM" id="MobiDB-lite"/>
    </source>
</evidence>
<reference evidence="2" key="1">
    <citation type="submission" date="2023-08" db="EMBL/GenBank/DDBJ databases">
        <authorList>
            <person name="Messyasz A."/>
            <person name="Mannisto M.K."/>
            <person name="Kerkhof L.J."/>
            <person name="Haggblom M."/>
        </authorList>
    </citation>
    <scope>NUCLEOTIDE SEQUENCE</scope>
    <source>
        <strain evidence="2">X5P6</strain>
    </source>
</reference>
<feature type="compositionally biased region" description="Polar residues" evidence="1">
    <location>
        <begin position="548"/>
        <end position="565"/>
    </location>
</feature>
<dbReference type="RefSeq" id="WP_353063655.1">
    <property type="nucleotide sequence ID" value="NZ_CP132942.1"/>
</dbReference>
<dbReference type="KEGG" id="tpsc:RBB77_20710"/>
<reference evidence="2" key="2">
    <citation type="journal article" date="2024" name="Environ. Microbiol.">
        <title>Genome analysis and description of Tunturibacter gen. nov. expands the diversity of Terriglobia in tundra soils.</title>
        <authorList>
            <person name="Messyasz A."/>
            <person name="Mannisto M.K."/>
            <person name="Kerkhof L.J."/>
            <person name="Haggblom M.M."/>
        </authorList>
    </citation>
    <scope>NUCLEOTIDE SEQUENCE</scope>
    <source>
        <strain evidence="2">X5P6</strain>
    </source>
</reference>